<evidence type="ECO:0000256" key="1">
    <source>
        <dbReference type="HAMAP-Rule" id="MF_01917"/>
    </source>
</evidence>
<dbReference type="STRING" id="281362.AT959_19815"/>
<dbReference type="GO" id="GO:0032049">
    <property type="term" value="P:cardiolipin biosynthetic process"/>
    <property type="evidence" value="ECO:0007669"/>
    <property type="project" value="InterPro"/>
</dbReference>
<comment type="similarity">
    <text evidence="1">Belongs to the phospholipase D family. Cardiolipin synthase subfamily. ClsB sub-subfamily.</text>
</comment>
<dbReference type="Pfam" id="PF13091">
    <property type="entry name" value="PLDc_2"/>
    <property type="match status" value="2"/>
</dbReference>
<evidence type="ECO:0000313" key="3">
    <source>
        <dbReference type="EMBL" id="KXB29065.1"/>
    </source>
</evidence>
<dbReference type="CDD" id="cd09159">
    <property type="entry name" value="PLDc_ybhO_like_2"/>
    <property type="match status" value="1"/>
</dbReference>
<dbReference type="PANTHER" id="PTHR21248:SF22">
    <property type="entry name" value="PHOSPHOLIPASE D"/>
    <property type="match status" value="1"/>
</dbReference>
<comment type="function">
    <text evidence="1">Catalyzes the phosphatidyl group transfer from one phosphatidylglycerol molecule to another to form cardiolipin (CL) (diphosphatidylglycerol) and glycerol.</text>
</comment>
<dbReference type="InterPro" id="IPR001736">
    <property type="entry name" value="PLipase_D/transphosphatidylase"/>
</dbReference>
<proteinExistence type="inferred from homology"/>
<keyword evidence="1" id="KW-1208">Phospholipid metabolism</keyword>
<dbReference type="HAMAP" id="MF_01917">
    <property type="entry name" value="Cardiolipin_synth_ClsB"/>
    <property type="match status" value="1"/>
</dbReference>
<gene>
    <name evidence="1" type="primary">clsB</name>
    <name evidence="3" type="ORF">AT959_19815</name>
</gene>
<dbReference type="RefSeq" id="WP_066887302.1">
    <property type="nucleotide sequence ID" value="NZ_LODL01000040.1"/>
</dbReference>
<dbReference type="SUPFAM" id="SSF56024">
    <property type="entry name" value="Phospholipase D/nuclease"/>
    <property type="match status" value="2"/>
</dbReference>
<dbReference type="InterPro" id="IPR025202">
    <property type="entry name" value="PLD-like_dom"/>
</dbReference>
<dbReference type="PROSITE" id="PS50035">
    <property type="entry name" value="PLD"/>
    <property type="match status" value="2"/>
</dbReference>
<keyword evidence="4" id="KW-1185">Reference proteome</keyword>
<dbReference type="PANTHER" id="PTHR21248">
    <property type="entry name" value="CARDIOLIPIN SYNTHASE"/>
    <property type="match status" value="1"/>
</dbReference>
<comment type="subcellular location">
    <subcellularLocation>
        <location evidence="1">Cell membrane</location>
        <topology evidence="1">Peripheral membrane protein</topology>
    </subcellularLocation>
</comment>
<keyword evidence="1" id="KW-0443">Lipid metabolism</keyword>
<keyword evidence="1" id="KW-0472">Membrane</keyword>
<feature type="active site" evidence="1">
    <location>
        <position position="293"/>
    </location>
</feature>
<dbReference type="CDD" id="cd09110">
    <property type="entry name" value="PLDc_CLS_1"/>
    <property type="match status" value="1"/>
</dbReference>
<dbReference type="AlphaFoldDB" id="A0A133XDQ2"/>
<feature type="domain" description="PLD phosphodiesterase" evidence="2">
    <location>
        <begin position="108"/>
        <end position="135"/>
    </location>
</feature>
<name>A0A133XDQ2_9RHOO</name>
<feature type="active site" evidence="1">
    <location>
        <position position="120"/>
    </location>
</feature>
<comment type="caution">
    <text evidence="3">The sequence shown here is derived from an EMBL/GenBank/DDBJ whole genome shotgun (WGS) entry which is preliminary data.</text>
</comment>
<evidence type="ECO:0000259" key="2">
    <source>
        <dbReference type="PROSITE" id="PS50035"/>
    </source>
</evidence>
<dbReference type="EMBL" id="LODL01000040">
    <property type="protein sequence ID" value="KXB29065.1"/>
    <property type="molecule type" value="Genomic_DNA"/>
</dbReference>
<keyword evidence="1" id="KW-0444">Lipid biosynthesis</keyword>
<dbReference type="InterPro" id="IPR030872">
    <property type="entry name" value="Cardiolipin_synth_ClsB"/>
</dbReference>
<evidence type="ECO:0000313" key="4">
    <source>
        <dbReference type="Proteomes" id="UP000070186"/>
    </source>
</evidence>
<reference evidence="3 4" key="1">
    <citation type="submission" date="2015-12" db="EMBL/GenBank/DDBJ databases">
        <title>Nitrous oxide reduction kinetics distinguish bacteria harboring typical versus atypical NosZ.</title>
        <authorList>
            <person name="Yoon S."/>
            <person name="Nissen S."/>
            <person name="Park D."/>
            <person name="Sanford R.A."/>
            <person name="Loeffler F.E."/>
        </authorList>
    </citation>
    <scope>NUCLEOTIDE SEQUENCE [LARGE SCALE GENOMIC DNA]</scope>
    <source>
        <strain evidence="3 4">ATCC BAA-841</strain>
    </source>
</reference>
<organism evidence="3 4">
    <name type="scientific">Dechloromonas denitrificans</name>
    <dbReference type="NCBI Taxonomy" id="281362"/>
    <lineage>
        <taxon>Bacteria</taxon>
        <taxon>Pseudomonadati</taxon>
        <taxon>Pseudomonadota</taxon>
        <taxon>Betaproteobacteria</taxon>
        <taxon>Rhodocyclales</taxon>
        <taxon>Azonexaceae</taxon>
        <taxon>Dechloromonas</taxon>
    </lineage>
</organism>
<dbReference type="SMART" id="SM00155">
    <property type="entry name" value="PLDc"/>
    <property type="match status" value="2"/>
</dbReference>
<keyword evidence="1" id="KW-0594">Phospholipid biosynthesis</keyword>
<dbReference type="NCBIfam" id="NF008427">
    <property type="entry name" value="PRK11263.1"/>
    <property type="match status" value="1"/>
</dbReference>
<keyword evidence="1" id="KW-1003">Cell membrane</keyword>
<keyword evidence="1" id="KW-0808">Transferase</keyword>
<accession>A0A133XDQ2</accession>
<feature type="active site" evidence="1">
    <location>
        <position position="113"/>
    </location>
</feature>
<feature type="active site" evidence="1">
    <location>
        <position position="115"/>
    </location>
</feature>
<protein>
    <recommendedName>
        <fullName evidence="1">Cardiolipin synthase B</fullName>
        <shortName evidence="1">CL synthase</shortName>
        <ecNumber evidence="1">2.7.8.-</ecNumber>
    </recommendedName>
</protein>
<dbReference type="EC" id="2.7.8.-" evidence="1"/>
<dbReference type="Proteomes" id="UP000070186">
    <property type="component" value="Unassembled WGS sequence"/>
</dbReference>
<dbReference type="Gene3D" id="3.30.870.10">
    <property type="entry name" value="Endonuclease Chain A"/>
    <property type="match status" value="2"/>
</dbReference>
<dbReference type="GO" id="GO:0005886">
    <property type="term" value="C:plasma membrane"/>
    <property type="evidence" value="ECO:0007669"/>
    <property type="project" value="UniProtKB-SubCell"/>
</dbReference>
<dbReference type="GO" id="GO:0008808">
    <property type="term" value="F:cardiolipin synthase activity"/>
    <property type="evidence" value="ECO:0007669"/>
    <property type="project" value="InterPro"/>
</dbReference>
<sequence>MAAEFLPGNRLTLLNSGQDYFPALLAEIEAAQSEIYLESYIFADDEVGHAVTGALCRAARRGVQVNVTVDGFGSRNFSNEFMPLLTAAGVQAMQYRPEIGRFHFKRHRLRRLHRKLVVIDARVAFIGGINIIDDNNAPDDMRPRYDYAVRVEGPALQQVHHAVRRIWEIVAWVNFKRRFRHAPVVAPHCALAGAQTAAFLIRDNIRHRNDILHAYIAAINAAQEEILIANAYFLPGVRFGRALQAAARRGVRITVMLQGKTDHPLLRFATQALYLAALESKIRIFEYEKSFMHAKVAVIDGEWATVGSSNIDPFSLLLAKEANIVVRDTAFAGELRQSIYTAMADGAREMHAETFTRQPIHSRLLRWLSYGLVRALVGLTGYGPKHWQADEETPGLTAESPTE</sequence>
<feature type="domain" description="PLD phosphodiesterase" evidence="2">
    <location>
        <begin position="288"/>
        <end position="315"/>
    </location>
</feature>
<comment type="catalytic activity">
    <reaction evidence="1">
        <text>2 a 1,2-diacyl-sn-glycero-3-phospho-(1'-sn-glycerol) = a cardiolipin + glycerol</text>
        <dbReference type="Rhea" id="RHEA:31451"/>
        <dbReference type="ChEBI" id="CHEBI:17754"/>
        <dbReference type="ChEBI" id="CHEBI:62237"/>
        <dbReference type="ChEBI" id="CHEBI:64716"/>
    </reaction>
</comment>
<feature type="active site" evidence="1">
    <location>
        <position position="300"/>
    </location>
</feature>
<feature type="active site" evidence="1">
    <location>
        <position position="295"/>
    </location>
</feature>